<gene>
    <name evidence="2" type="ORF">ENE75_24430</name>
</gene>
<feature type="transmembrane region" description="Helical" evidence="1">
    <location>
        <begin position="68"/>
        <end position="87"/>
    </location>
</feature>
<organism evidence="2 3">
    <name type="scientific">Rubrivivax albus</name>
    <dbReference type="NCBI Taxonomy" id="2499835"/>
    <lineage>
        <taxon>Bacteria</taxon>
        <taxon>Pseudomonadati</taxon>
        <taxon>Pseudomonadota</taxon>
        <taxon>Betaproteobacteria</taxon>
        <taxon>Burkholderiales</taxon>
        <taxon>Sphaerotilaceae</taxon>
        <taxon>Rubrivivax</taxon>
    </lineage>
</organism>
<dbReference type="EMBL" id="SACT01000024">
    <property type="protein sequence ID" value="RVT47045.1"/>
    <property type="molecule type" value="Genomic_DNA"/>
</dbReference>
<comment type="caution">
    <text evidence="2">The sequence shown here is derived from an EMBL/GenBank/DDBJ whole genome shotgun (WGS) entry which is preliminary data.</text>
</comment>
<keyword evidence="1" id="KW-0812">Transmembrane</keyword>
<feature type="transmembrane region" description="Helical" evidence="1">
    <location>
        <begin position="14"/>
        <end position="32"/>
    </location>
</feature>
<keyword evidence="1" id="KW-1133">Transmembrane helix</keyword>
<protein>
    <submittedName>
        <fullName evidence="2">Uncharacterized protein</fullName>
    </submittedName>
</protein>
<accession>A0A3S2WNW5</accession>
<feature type="transmembrane region" description="Helical" evidence="1">
    <location>
        <begin position="39"/>
        <end position="56"/>
    </location>
</feature>
<reference evidence="2 3" key="1">
    <citation type="submission" date="2019-01" db="EMBL/GenBank/DDBJ databases">
        <authorList>
            <person name="Chen W.-M."/>
        </authorList>
    </citation>
    <scope>NUCLEOTIDE SEQUENCE [LARGE SCALE GENOMIC DNA]</scope>
    <source>
        <strain evidence="2 3">ICH-3</strain>
    </source>
</reference>
<keyword evidence="1" id="KW-0472">Membrane</keyword>
<keyword evidence="3" id="KW-1185">Reference proteome</keyword>
<proteinExistence type="predicted"/>
<dbReference type="RefSeq" id="WP_128201689.1">
    <property type="nucleotide sequence ID" value="NZ_SACT01000024.1"/>
</dbReference>
<evidence type="ECO:0000313" key="3">
    <source>
        <dbReference type="Proteomes" id="UP000288178"/>
    </source>
</evidence>
<evidence type="ECO:0000313" key="2">
    <source>
        <dbReference type="EMBL" id="RVT47045.1"/>
    </source>
</evidence>
<evidence type="ECO:0000256" key="1">
    <source>
        <dbReference type="SAM" id="Phobius"/>
    </source>
</evidence>
<name>A0A3S2WNW5_9BURK</name>
<dbReference type="AlphaFoldDB" id="A0A3S2WNW5"/>
<dbReference type="Proteomes" id="UP000288178">
    <property type="component" value="Unassembled WGS sequence"/>
</dbReference>
<sequence length="108" mass="11669">MSAFADIDWFSPTFLPMAVALLAGLAARLGVFTAKNYKALTVAIAAVVGFAYALLMDPSNTQLSLDRVIAQRFVIGLLVGGITWGWMHFMSVGPQFRASQPGQKPNHK</sequence>